<dbReference type="EMBL" id="CP119311">
    <property type="protein sequence ID" value="WEK37031.1"/>
    <property type="molecule type" value="Genomic_DNA"/>
</dbReference>
<dbReference type="AlphaFoldDB" id="A0AAJ5WRV0"/>
<feature type="signal peptide" evidence="1">
    <location>
        <begin position="1"/>
        <end position="18"/>
    </location>
</feature>
<reference evidence="2" key="1">
    <citation type="submission" date="2023-03" db="EMBL/GenBank/DDBJ databases">
        <title>Andean soil-derived lignocellulolytic bacterial consortium as a source of novel taxa and putative plastic-active enzymes.</title>
        <authorList>
            <person name="Diaz-Garcia L."/>
            <person name="Chuvochina M."/>
            <person name="Feuerriegel G."/>
            <person name="Bunk B."/>
            <person name="Sproer C."/>
            <person name="Streit W.R."/>
            <person name="Rodriguez L.M."/>
            <person name="Overmann J."/>
            <person name="Jimenez D.J."/>
        </authorList>
    </citation>
    <scope>NUCLEOTIDE SEQUENCE</scope>
    <source>
        <strain evidence="2">MAG 7</strain>
    </source>
</reference>
<keyword evidence="1" id="KW-0732">Signal</keyword>
<evidence type="ECO:0000313" key="3">
    <source>
        <dbReference type="Proteomes" id="UP001220610"/>
    </source>
</evidence>
<organism evidence="2 3">
    <name type="scientific">Candidatus Pseudobacter hemicellulosilyticus</name>
    <dbReference type="NCBI Taxonomy" id="3121375"/>
    <lineage>
        <taxon>Bacteria</taxon>
        <taxon>Pseudomonadati</taxon>
        <taxon>Bacteroidota</taxon>
        <taxon>Chitinophagia</taxon>
        <taxon>Chitinophagales</taxon>
        <taxon>Chitinophagaceae</taxon>
        <taxon>Pseudobacter</taxon>
    </lineage>
</organism>
<gene>
    <name evidence="2" type="ORF">P0Y53_05910</name>
</gene>
<evidence type="ECO:0000256" key="1">
    <source>
        <dbReference type="SAM" id="SignalP"/>
    </source>
</evidence>
<name>A0AAJ5WRV0_9BACT</name>
<dbReference type="Proteomes" id="UP001220610">
    <property type="component" value="Chromosome"/>
</dbReference>
<sequence>MKRLILLATLFCSLHTFAQDQLASNLHVRRTVVEPASFSMELTADTADTNTAFILKIDNPNRKKLNIWIRHSHLGTAMDTTVSATTYSCRYHFDHADDGKYLITVANGKEKITREVQLNTVMVVNRNVTVL</sequence>
<evidence type="ECO:0000313" key="2">
    <source>
        <dbReference type="EMBL" id="WEK37031.1"/>
    </source>
</evidence>
<proteinExistence type="predicted"/>
<protein>
    <submittedName>
        <fullName evidence="2">Uncharacterized protein</fullName>
    </submittedName>
</protein>
<feature type="chain" id="PRO_5042508885" evidence="1">
    <location>
        <begin position="19"/>
        <end position="131"/>
    </location>
</feature>
<accession>A0AAJ5WRV0</accession>